<accession>A0A931AHP3</accession>
<sequence length="158" mass="17397">MTYRVCLVCMGNICRSPMAEAVLRRTLADRGLAGQVTVESAGTGGWHAGDPMDERALEILTARGYDGSEHRARQFTRDWFDRYDLVLAMDRDNLTTLRRLAPAGVEVGLFRSFDPAAPEGAEVPDPYYGGREGFEEVLELVESASEGVAKHIADEMAE</sequence>
<dbReference type="GO" id="GO:0004725">
    <property type="term" value="F:protein tyrosine phosphatase activity"/>
    <property type="evidence" value="ECO:0007669"/>
    <property type="project" value="UniProtKB-EC"/>
</dbReference>
<comment type="caution">
    <text evidence="7">The sequence shown here is derived from an EMBL/GenBank/DDBJ whole genome shotgun (WGS) entry which is preliminary data.</text>
</comment>
<dbReference type="InterPro" id="IPR036196">
    <property type="entry name" value="Ptyr_pPase_sf"/>
</dbReference>
<dbReference type="Pfam" id="PF01451">
    <property type="entry name" value="LMWPc"/>
    <property type="match status" value="1"/>
</dbReference>
<evidence type="ECO:0000256" key="3">
    <source>
        <dbReference type="ARBA" id="ARBA00022801"/>
    </source>
</evidence>
<dbReference type="AlphaFoldDB" id="A0A931AHP3"/>
<dbReference type="CDD" id="cd16343">
    <property type="entry name" value="LMWPTP"/>
    <property type="match status" value="1"/>
</dbReference>
<dbReference type="SMART" id="SM00226">
    <property type="entry name" value="LMWPc"/>
    <property type="match status" value="1"/>
</dbReference>
<dbReference type="RefSeq" id="WP_195899419.1">
    <property type="nucleotide sequence ID" value="NZ_JADOGI010000124.1"/>
</dbReference>
<organism evidence="7 8">
    <name type="scientific">Nonomuraea cypriaca</name>
    <dbReference type="NCBI Taxonomy" id="1187855"/>
    <lineage>
        <taxon>Bacteria</taxon>
        <taxon>Bacillati</taxon>
        <taxon>Actinomycetota</taxon>
        <taxon>Actinomycetes</taxon>
        <taxon>Streptosporangiales</taxon>
        <taxon>Streptosporangiaceae</taxon>
        <taxon>Nonomuraea</taxon>
    </lineage>
</organism>
<evidence type="ECO:0000313" key="7">
    <source>
        <dbReference type="EMBL" id="MBF8190499.1"/>
    </source>
</evidence>
<dbReference type="InterPro" id="IPR050438">
    <property type="entry name" value="LMW_PTPase"/>
</dbReference>
<feature type="active site" evidence="5">
    <location>
        <position position="15"/>
    </location>
</feature>
<keyword evidence="4" id="KW-0904">Protein phosphatase</keyword>
<evidence type="ECO:0000256" key="4">
    <source>
        <dbReference type="ARBA" id="ARBA00022912"/>
    </source>
</evidence>
<dbReference type="EC" id="3.1.3.48" evidence="2"/>
<evidence type="ECO:0000259" key="6">
    <source>
        <dbReference type="SMART" id="SM00226"/>
    </source>
</evidence>
<protein>
    <recommendedName>
        <fullName evidence="2">protein-tyrosine-phosphatase</fullName>
        <ecNumber evidence="2">3.1.3.48</ecNumber>
    </recommendedName>
</protein>
<comment type="similarity">
    <text evidence="1">Belongs to the low molecular weight phosphotyrosine protein phosphatase family.</text>
</comment>
<feature type="domain" description="Phosphotyrosine protein phosphatase I" evidence="6">
    <location>
        <begin position="3"/>
        <end position="151"/>
    </location>
</feature>
<keyword evidence="3" id="KW-0378">Hydrolase</keyword>
<dbReference type="EMBL" id="JADOGI010000124">
    <property type="protein sequence ID" value="MBF8190499.1"/>
    <property type="molecule type" value="Genomic_DNA"/>
</dbReference>
<gene>
    <name evidence="7" type="ORF">ITP53_33255</name>
</gene>
<name>A0A931AHP3_9ACTN</name>
<dbReference type="PRINTS" id="PR00719">
    <property type="entry name" value="LMWPTPASE"/>
</dbReference>
<dbReference type="InterPro" id="IPR017867">
    <property type="entry name" value="Tyr_phospatase_low_mol_wt"/>
</dbReference>
<dbReference type="PANTHER" id="PTHR11717:SF7">
    <property type="entry name" value="LOW MOLECULAR WEIGHT PHOSPHOTYROSINE PROTEIN PHOSPHATASE"/>
    <property type="match status" value="1"/>
</dbReference>
<evidence type="ECO:0000256" key="2">
    <source>
        <dbReference type="ARBA" id="ARBA00013064"/>
    </source>
</evidence>
<dbReference type="Gene3D" id="3.40.50.2300">
    <property type="match status" value="1"/>
</dbReference>
<dbReference type="Proteomes" id="UP000605361">
    <property type="component" value="Unassembled WGS sequence"/>
</dbReference>
<dbReference type="SUPFAM" id="SSF52788">
    <property type="entry name" value="Phosphotyrosine protein phosphatases I"/>
    <property type="match status" value="1"/>
</dbReference>
<reference evidence="7" key="1">
    <citation type="submission" date="2020-11" db="EMBL/GenBank/DDBJ databases">
        <title>Whole-genome analyses of Nonomuraea sp. K274.</title>
        <authorList>
            <person name="Veyisoglu A."/>
        </authorList>
    </citation>
    <scope>NUCLEOTIDE SEQUENCE</scope>
    <source>
        <strain evidence="7">K274</strain>
    </source>
</reference>
<evidence type="ECO:0000256" key="1">
    <source>
        <dbReference type="ARBA" id="ARBA00011063"/>
    </source>
</evidence>
<evidence type="ECO:0000313" key="8">
    <source>
        <dbReference type="Proteomes" id="UP000605361"/>
    </source>
</evidence>
<evidence type="ECO:0000256" key="5">
    <source>
        <dbReference type="PIRSR" id="PIRSR617867-1"/>
    </source>
</evidence>
<keyword evidence="8" id="KW-1185">Reference proteome</keyword>
<feature type="active site" description="Nucleophile" evidence="5">
    <location>
        <position position="9"/>
    </location>
</feature>
<dbReference type="PANTHER" id="PTHR11717">
    <property type="entry name" value="LOW MOLECULAR WEIGHT PROTEIN TYROSINE PHOSPHATASE"/>
    <property type="match status" value="1"/>
</dbReference>
<proteinExistence type="inferred from homology"/>
<dbReference type="InterPro" id="IPR023485">
    <property type="entry name" value="Ptyr_pPase"/>
</dbReference>
<feature type="active site" description="Proton donor" evidence="5">
    <location>
        <position position="125"/>
    </location>
</feature>